<sequence length="101" mass="10783">MISTDVYTPAQSSNRNSSTMSFGTHRQMDVPASAIRAGASTMPPAWQTRGVPTKNGGFQHGEPAKSFAEIVSTPFHRALATKPRKIAAAGIICMAVITYVF</sequence>
<dbReference type="OrthoDB" id="9927485at2"/>
<accession>A0A238JNJ5</accession>
<evidence type="ECO:0000313" key="3">
    <source>
        <dbReference type="Proteomes" id="UP000203464"/>
    </source>
</evidence>
<dbReference type="AlphaFoldDB" id="A0A238JNJ5"/>
<protein>
    <submittedName>
        <fullName evidence="2">Uncharacterized protein</fullName>
    </submittedName>
</protein>
<feature type="compositionally biased region" description="Polar residues" evidence="1">
    <location>
        <begin position="1"/>
        <end position="24"/>
    </location>
</feature>
<keyword evidence="3" id="KW-1185">Reference proteome</keyword>
<name>A0A238JNJ5_9RHOB</name>
<evidence type="ECO:0000256" key="1">
    <source>
        <dbReference type="SAM" id="MobiDB-lite"/>
    </source>
</evidence>
<feature type="region of interest" description="Disordered" evidence="1">
    <location>
        <begin position="39"/>
        <end position="59"/>
    </location>
</feature>
<organism evidence="2 3">
    <name type="scientific">Octadecabacter ascidiaceicola</name>
    <dbReference type="NCBI Taxonomy" id="1655543"/>
    <lineage>
        <taxon>Bacteria</taxon>
        <taxon>Pseudomonadati</taxon>
        <taxon>Pseudomonadota</taxon>
        <taxon>Alphaproteobacteria</taxon>
        <taxon>Rhodobacterales</taxon>
        <taxon>Roseobacteraceae</taxon>
        <taxon>Octadecabacter</taxon>
    </lineage>
</organism>
<proteinExistence type="predicted"/>
<dbReference type="Proteomes" id="UP000203464">
    <property type="component" value="Unassembled WGS sequence"/>
</dbReference>
<dbReference type="EMBL" id="FXYD01000001">
    <property type="protein sequence ID" value="SMX32240.1"/>
    <property type="molecule type" value="Genomic_DNA"/>
</dbReference>
<feature type="region of interest" description="Disordered" evidence="1">
    <location>
        <begin position="1"/>
        <end position="26"/>
    </location>
</feature>
<reference evidence="3" key="1">
    <citation type="submission" date="2017-05" db="EMBL/GenBank/DDBJ databases">
        <authorList>
            <person name="Rodrigo-Torres L."/>
            <person name="Arahal R. D."/>
            <person name="Lucena T."/>
        </authorList>
    </citation>
    <scope>NUCLEOTIDE SEQUENCE [LARGE SCALE GENOMIC DNA]</scope>
    <source>
        <strain evidence="3">CECT 8868</strain>
    </source>
</reference>
<evidence type="ECO:0000313" key="2">
    <source>
        <dbReference type="EMBL" id="SMX32240.1"/>
    </source>
</evidence>
<gene>
    <name evidence="2" type="ORF">OCA8868_00679</name>
</gene>
<dbReference type="RefSeq" id="WP_093995102.1">
    <property type="nucleotide sequence ID" value="NZ_FXYD01000001.1"/>
</dbReference>